<dbReference type="Pfam" id="PF00246">
    <property type="entry name" value="Peptidase_M14"/>
    <property type="match status" value="1"/>
</dbReference>
<dbReference type="GO" id="GO:0005615">
    <property type="term" value="C:extracellular space"/>
    <property type="evidence" value="ECO:0007669"/>
    <property type="project" value="TreeGrafter"/>
</dbReference>
<accession>A0A9X2VMS0</accession>
<dbReference type="PANTHER" id="PTHR11705">
    <property type="entry name" value="PROTEASE FAMILY M14 CARBOXYPEPTIDASE A,B"/>
    <property type="match status" value="1"/>
</dbReference>
<dbReference type="InterPro" id="IPR000834">
    <property type="entry name" value="Peptidase_M14"/>
</dbReference>
<dbReference type="CDD" id="cd06228">
    <property type="entry name" value="M14-like"/>
    <property type="match status" value="1"/>
</dbReference>
<keyword evidence="3" id="KW-0645">Protease</keyword>
<dbReference type="RefSeq" id="WP_259624787.1">
    <property type="nucleotide sequence ID" value="NZ_JANYMP010000009.1"/>
</dbReference>
<keyword evidence="6" id="KW-0482">Metalloprotease</keyword>
<evidence type="ECO:0000256" key="6">
    <source>
        <dbReference type="ARBA" id="ARBA00023049"/>
    </source>
</evidence>
<evidence type="ECO:0000259" key="8">
    <source>
        <dbReference type="PROSITE" id="PS52035"/>
    </source>
</evidence>
<feature type="active site" description="Proton donor/acceptor" evidence="7">
    <location>
        <position position="320"/>
    </location>
</feature>
<evidence type="ECO:0000256" key="4">
    <source>
        <dbReference type="ARBA" id="ARBA00022801"/>
    </source>
</evidence>
<gene>
    <name evidence="9" type="ORF">NZH93_20675</name>
</gene>
<keyword evidence="4" id="KW-0378">Hydrolase</keyword>
<reference evidence="9" key="1">
    <citation type="submission" date="2022-08" db="EMBL/GenBank/DDBJ databases">
        <authorList>
            <person name="Tistechok S."/>
            <person name="Samborskyy M."/>
            <person name="Roman I."/>
        </authorList>
    </citation>
    <scope>NUCLEOTIDE SEQUENCE</scope>
    <source>
        <strain evidence="9">DSM 103496</strain>
    </source>
</reference>
<evidence type="ECO:0000256" key="1">
    <source>
        <dbReference type="ARBA" id="ARBA00001947"/>
    </source>
</evidence>
<evidence type="ECO:0000256" key="2">
    <source>
        <dbReference type="ARBA" id="ARBA00005988"/>
    </source>
</evidence>
<dbReference type="SUPFAM" id="SSF53187">
    <property type="entry name" value="Zn-dependent exopeptidases"/>
    <property type="match status" value="1"/>
</dbReference>
<dbReference type="GO" id="GO:0004181">
    <property type="term" value="F:metallocarboxypeptidase activity"/>
    <property type="evidence" value="ECO:0007669"/>
    <property type="project" value="InterPro"/>
</dbReference>
<dbReference type="EMBL" id="JANYMP010000009">
    <property type="protein sequence ID" value="MCS7479284.1"/>
    <property type="molecule type" value="Genomic_DNA"/>
</dbReference>
<dbReference type="PROSITE" id="PS52035">
    <property type="entry name" value="PEPTIDASE_M14"/>
    <property type="match status" value="1"/>
</dbReference>
<keyword evidence="10" id="KW-1185">Reference proteome</keyword>
<evidence type="ECO:0000313" key="9">
    <source>
        <dbReference type="EMBL" id="MCS7479284.1"/>
    </source>
</evidence>
<evidence type="ECO:0000256" key="3">
    <source>
        <dbReference type="ARBA" id="ARBA00022670"/>
    </source>
</evidence>
<comment type="cofactor">
    <cofactor evidence="1">
        <name>Zn(2+)</name>
        <dbReference type="ChEBI" id="CHEBI:29105"/>
    </cofactor>
</comment>
<keyword evidence="5" id="KW-0862">Zinc</keyword>
<dbReference type="Gene3D" id="3.40.630.10">
    <property type="entry name" value="Zn peptidases"/>
    <property type="match status" value="1"/>
</dbReference>
<evidence type="ECO:0000256" key="7">
    <source>
        <dbReference type="PROSITE-ProRule" id="PRU01379"/>
    </source>
</evidence>
<dbReference type="AlphaFoldDB" id="A0A9X2VMS0"/>
<comment type="caution">
    <text evidence="9">The sequence shown here is derived from an EMBL/GenBank/DDBJ whole genome shotgun (WGS) entry which is preliminary data.</text>
</comment>
<name>A0A9X2VMS0_9PSEU</name>
<evidence type="ECO:0000256" key="5">
    <source>
        <dbReference type="ARBA" id="ARBA00022833"/>
    </source>
</evidence>
<dbReference type="SMART" id="SM00631">
    <property type="entry name" value="Zn_pept"/>
    <property type="match status" value="1"/>
</dbReference>
<dbReference type="PANTHER" id="PTHR11705:SF143">
    <property type="entry name" value="SLL0236 PROTEIN"/>
    <property type="match status" value="1"/>
</dbReference>
<dbReference type="GO" id="GO:0006508">
    <property type="term" value="P:proteolysis"/>
    <property type="evidence" value="ECO:0007669"/>
    <property type="project" value="UniProtKB-KW"/>
</dbReference>
<protein>
    <submittedName>
        <fullName evidence="9">M14 family metallopeptidase</fullName>
    </submittedName>
</protein>
<comment type="similarity">
    <text evidence="2 7">Belongs to the peptidase M14 family.</text>
</comment>
<dbReference type="GO" id="GO:0008270">
    <property type="term" value="F:zinc ion binding"/>
    <property type="evidence" value="ECO:0007669"/>
    <property type="project" value="InterPro"/>
</dbReference>
<evidence type="ECO:0000313" key="10">
    <source>
        <dbReference type="Proteomes" id="UP001141259"/>
    </source>
</evidence>
<organism evidence="9 10">
    <name type="scientific">Umezawaea endophytica</name>
    <dbReference type="NCBI Taxonomy" id="1654476"/>
    <lineage>
        <taxon>Bacteria</taxon>
        <taxon>Bacillati</taxon>
        <taxon>Actinomycetota</taxon>
        <taxon>Actinomycetes</taxon>
        <taxon>Pseudonocardiales</taxon>
        <taxon>Pseudonocardiaceae</taxon>
        <taxon>Umezawaea</taxon>
    </lineage>
</organism>
<feature type="domain" description="Peptidase M14" evidence="8">
    <location>
        <begin position="2"/>
        <end position="350"/>
    </location>
</feature>
<proteinExistence type="inferred from homology"/>
<dbReference type="Proteomes" id="UP001141259">
    <property type="component" value="Unassembled WGS sequence"/>
</dbReference>
<sequence>MTYLNPAEVESALENLAAAYPSATELITCPNPTHEGRTTRVLRVGTRSGVDGLLLLGGVHAREWVPPDALVSLAADLLEAHGLGTGLVYGGQRYTADEVRHVVEGMAVYVFPCVNPDGRAHSQTADPLWRKNRRPHPRGGGCVGVDVNRNFDFLWDHTAKFAPDSRVATSADPCDRQVYRGPSAASEPETRNVVWLLDTRPDIRVLVDVHSAVPVILHAWGSDENQSTRPEQTFLDPRFDGLRGRPRDSAYGEYITPADLGAVSALSQRMRDAVKAVRGVDYPVEQAYGLYPTSGASDDYAYSRHFADPAKTKVHGFTIECGRTFQPSWAEAEQVIREVGSAALALALAVPAAPPG</sequence>